<dbReference type="GO" id="GO:0005576">
    <property type="term" value="C:extracellular region"/>
    <property type="evidence" value="ECO:0007669"/>
    <property type="project" value="UniProtKB-SubCell"/>
</dbReference>
<comment type="similarity">
    <text evidence="2">Belongs to the 'GDSL' lipolytic enzyme family.</text>
</comment>
<evidence type="ECO:0000256" key="4">
    <source>
        <dbReference type="ARBA" id="ARBA00022729"/>
    </source>
</evidence>
<protein>
    <recommendedName>
        <fullName evidence="10">GDSL esterase/lipase</fullName>
    </recommendedName>
</protein>
<comment type="caution">
    <text evidence="8">The sequence shown here is derived from an EMBL/GenBank/DDBJ whole genome shotgun (WGS) entry which is preliminary data.</text>
</comment>
<dbReference type="OrthoDB" id="1600564at2759"/>
<evidence type="ECO:0000256" key="1">
    <source>
        <dbReference type="ARBA" id="ARBA00004613"/>
    </source>
</evidence>
<name>S8DW65_9LAMI</name>
<dbReference type="EMBL" id="AUSU01003127">
    <property type="protein sequence ID" value="EPS67408.1"/>
    <property type="molecule type" value="Genomic_DNA"/>
</dbReference>
<organism evidence="8 9">
    <name type="scientific">Genlisea aurea</name>
    <dbReference type="NCBI Taxonomy" id="192259"/>
    <lineage>
        <taxon>Eukaryota</taxon>
        <taxon>Viridiplantae</taxon>
        <taxon>Streptophyta</taxon>
        <taxon>Embryophyta</taxon>
        <taxon>Tracheophyta</taxon>
        <taxon>Spermatophyta</taxon>
        <taxon>Magnoliopsida</taxon>
        <taxon>eudicotyledons</taxon>
        <taxon>Gunneridae</taxon>
        <taxon>Pentapetalae</taxon>
        <taxon>asterids</taxon>
        <taxon>lamiids</taxon>
        <taxon>Lamiales</taxon>
        <taxon>Lentibulariaceae</taxon>
        <taxon>Genlisea</taxon>
    </lineage>
</organism>
<dbReference type="InterPro" id="IPR001087">
    <property type="entry name" value="GDSL"/>
</dbReference>
<accession>S8DW65</accession>
<dbReference type="Gene3D" id="3.40.50.1110">
    <property type="entry name" value="SGNH hydrolase"/>
    <property type="match status" value="1"/>
</dbReference>
<evidence type="ECO:0000256" key="5">
    <source>
        <dbReference type="ARBA" id="ARBA00022801"/>
    </source>
</evidence>
<keyword evidence="6" id="KW-0442">Lipid degradation</keyword>
<evidence type="ECO:0000256" key="2">
    <source>
        <dbReference type="ARBA" id="ARBA00008668"/>
    </source>
</evidence>
<evidence type="ECO:0000313" key="9">
    <source>
        <dbReference type="Proteomes" id="UP000015453"/>
    </source>
</evidence>
<gene>
    <name evidence="8" type="ORF">M569_07365</name>
</gene>
<dbReference type="GO" id="GO:0016788">
    <property type="term" value="F:hydrolase activity, acting on ester bonds"/>
    <property type="evidence" value="ECO:0007669"/>
    <property type="project" value="InterPro"/>
</dbReference>
<proteinExistence type="inferred from homology"/>
<dbReference type="PANTHER" id="PTHR45650">
    <property type="entry name" value="GDSL-LIKE LIPASE/ACYLHYDROLASE-RELATED"/>
    <property type="match status" value="1"/>
</dbReference>
<comment type="subcellular location">
    <subcellularLocation>
        <location evidence="1">Secreted</location>
    </subcellularLocation>
</comment>
<evidence type="ECO:0000256" key="3">
    <source>
        <dbReference type="ARBA" id="ARBA00022525"/>
    </source>
</evidence>
<dbReference type="PANTHER" id="PTHR45650:SF3">
    <property type="entry name" value="OS01G0748500 PROTEIN"/>
    <property type="match status" value="1"/>
</dbReference>
<feature type="non-terminal residue" evidence="8">
    <location>
        <position position="244"/>
    </location>
</feature>
<dbReference type="GO" id="GO:0016042">
    <property type="term" value="P:lipid catabolic process"/>
    <property type="evidence" value="ECO:0007669"/>
    <property type="project" value="UniProtKB-KW"/>
</dbReference>
<keyword evidence="5" id="KW-0378">Hydrolase</keyword>
<keyword evidence="9" id="KW-1185">Reference proteome</keyword>
<dbReference type="Pfam" id="PF00657">
    <property type="entry name" value="Lipase_GDSL"/>
    <property type="match status" value="1"/>
</dbReference>
<feature type="non-terminal residue" evidence="8">
    <location>
        <position position="1"/>
    </location>
</feature>
<dbReference type="AlphaFoldDB" id="S8DW65"/>
<dbReference type="Proteomes" id="UP000015453">
    <property type="component" value="Unassembled WGS sequence"/>
</dbReference>
<keyword evidence="3" id="KW-0964">Secreted</keyword>
<evidence type="ECO:0008006" key="10">
    <source>
        <dbReference type="Google" id="ProtNLM"/>
    </source>
</evidence>
<sequence>LQGERVDFTGQVNNYKNAAAQIGNLLGGNNNSTAGKYLGKCIFFIAIGSNDYINNYFQPLFYTTGSKYSPESYAGLLIQKFADQLMTLHKYGARKFAMVGVGPIGCSPNMLAQYSADGATCVQKVDSTIEIFNGKLIELIDRLNSNLSDSKFTYINVGGIFQEILDNPIGFGFKVANAGCCGLGRNRGLVTCLPHQPPCRNRDEYLFWDAFHPTEAVNTIIARRTYAAEKETDAYPVDVRRLAL</sequence>
<reference evidence="8 9" key="1">
    <citation type="journal article" date="2013" name="BMC Genomics">
        <title>The miniature genome of a carnivorous plant Genlisea aurea contains a low number of genes and short non-coding sequences.</title>
        <authorList>
            <person name="Leushkin E.V."/>
            <person name="Sutormin R.A."/>
            <person name="Nabieva E.R."/>
            <person name="Penin A.A."/>
            <person name="Kondrashov A.S."/>
            <person name="Logacheva M.D."/>
        </authorList>
    </citation>
    <scope>NUCLEOTIDE SEQUENCE [LARGE SCALE GENOMIC DNA]</scope>
</reference>
<evidence type="ECO:0000256" key="7">
    <source>
        <dbReference type="ARBA" id="ARBA00023098"/>
    </source>
</evidence>
<evidence type="ECO:0000313" key="8">
    <source>
        <dbReference type="EMBL" id="EPS67408.1"/>
    </source>
</evidence>
<keyword evidence="4" id="KW-0732">Signal</keyword>
<evidence type="ECO:0000256" key="6">
    <source>
        <dbReference type="ARBA" id="ARBA00022963"/>
    </source>
</evidence>
<dbReference type="InterPro" id="IPR036514">
    <property type="entry name" value="SGNH_hydro_sf"/>
</dbReference>
<keyword evidence="7" id="KW-0443">Lipid metabolism</keyword>
<dbReference type="InterPro" id="IPR051238">
    <property type="entry name" value="GDSL_esterase/lipase"/>
</dbReference>